<accession>A0ABS8WU78</accession>
<reference evidence="1 2" key="1">
    <citation type="journal article" date="2021" name="BMC Genomics">
        <title>Datura genome reveals duplications of psychoactive alkaloid biosynthetic genes and high mutation rate following tissue culture.</title>
        <authorList>
            <person name="Rajewski A."/>
            <person name="Carter-House D."/>
            <person name="Stajich J."/>
            <person name="Litt A."/>
        </authorList>
    </citation>
    <scope>NUCLEOTIDE SEQUENCE [LARGE SCALE GENOMIC DNA]</scope>
    <source>
        <strain evidence="1">AR-01</strain>
    </source>
</reference>
<gene>
    <name evidence="1" type="ORF">HAX54_006682</name>
</gene>
<protein>
    <submittedName>
        <fullName evidence="1">Uncharacterized protein</fullName>
    </submittedName>
</protein>
<name>A0ABS8WU78_DATST</name>
<keyword evidence="2" id="KW-1185">Reference proteome</keyword>
<dbReference type="EMBL" id="JACEIK010013388">
    <property type="protein sequence ID" value="MCE3216490.1"/>
    <property type="molecule type" value="Genomic_DNA"/>
</dbReference>
<evidence type="ECO:0000313" key="1">
    <source>
        <dbReference type="EMBL" id="MCE3216490.1"/>
    </source>
</evidence>
<organism evidence="1 2">
    <name type="scientific">Datura stramonium</name>
    <name type="common">Jimsonweed</name>
    <name type="synonym">Common thornapple</name>
    <dbReference type="NCBI Taxonomy" id="4076"/>
    <lineage>
        <taxon>Eukaryota</taxon>
        <taxon>Viridiplantae</taxon>
        <taxon>Streptophyta</taxon>
        <taxon>Embryophyta</taxon>
        <taxon>Tracheophyta</taxon>
        <taxon>Spermatophyta</taxon>
        <taxon>Magnoliopsida</taxon>
        <taxon>eudicotyledons</taxon>
        <taxon>Gunneridae</taxon>
        <taxon>Pentapetalae</taxon>
        <taxon>asterids</taxon>
        <taxon>lamiids</taxon>
        <taxon>Solanales</taxon>
        <taxon>Solanaceae</taxon>
        <taxon>Solanoideae</taxon>
        <taxon>Datureae</taxon>
        <taxon>Datura</taxon>
    </lineage>
</organism>
<proteinExistence type="predicted"/>
<evidence type="ECO:0000313" key="2">
    <source>
        <dbReference type="Proteomes" id="UP000823775"/>
    </source>
</evidence>
<comment type="caution">
    <text evidence="1">The sequence shown here is derived from an EMBL/GenBank/DDBJ whole genome shotgun (WGS) entry which is preliminary data.</text>
</comment>
<sequence>MERDAKAKDDDVLTREIRDLKEATRNLQTTRERKSLEYEDLCVQPGIDQPVGYNPPKFDIFNGIDDPDTHLRAYYDRLDFMDGFRFNNDITPYRLYLTKLRSQLRRFVSMLYVGGQK</sequence>
<dbReference type="Proteomes" id="UP000823775">
    <property type="component" value="Unassembled WGS sequence"/>
</dbReference>